<dbReference type="Gene3D" id="3.10.580.10">
    <property type="entry name" value="CBS-domain"/>
    <property type="match status" value="2"/>
</dbReference>
<comment type="caution">
    <text evidence="5">The sequence shown here is derived from an EMBL/GenBank/DDBJ whole genome shotgun (WGS) entry which is preliminary data.</text>
</comment>
<dbReference type="PANTHER" id="PTHR13780:SF112">
    <property type="entry name" value="CBS DOMAIN-CONTAINING PROTEIN"/>
    <property type="match status" value="1"/>
</dbReference>
<dbReference type="GO" id="GO:0009507">
    <property type="term" value="C:chloroplast"/>
    <property type="evidence" value="ECO:0007669"/>
    <property type="project" value="UniProtKB-ARBA"/>
</dbReference>
<evidence type="ECO:0000256" key="1">
    <source>
        <dbReference type="ARBA" id="ARBA00022737"/>
    </source>
</evidence>
<dbReference type="InterPro" id="IPR032640">
    <property type="entry name" value="AMPK1_CBM"/>
</dbReference>
<evidence type="ECO:0000313" key="6">
    <source>
        <dbReference type="Proteomes" id="UP001642360"/>
    </source>
</evidence>
<dbReference type="AlphaFoldDB" id="A0ABC8SR90"/>
<protein>
    <recommendedName>
        <fullName evidence="4">CBS domain-containing protein</fullName>
    </recommendedName>
</protein>
<dbReference type="SMART" id="SM00116">
    <property type="entry name" value="CBS"/>
    <property type="match status" value="4"/>
</dbReference>
<dbReference type="InterPro" id="IPR046342">
    <property type="entry name" value="CBS_dom_sf"/>
</dbReference>
<evidence type="ECO:0000259" key="4">
    <source>
        <dbReference type="PROSITE" id="PS51371"/>
    </source>
</evidence>
<dbReference type="InterPro" id="IPR014756">
    <property type="entry name" value="Ig_E-set"/>
</dbReference>
<evidence type="ECO:0000313" key="5">
    <source>
        <dbReference type="EMBL" id="CAK9159736.1"/>
    </source>
</evidence>
<name>A0ABC8SR90_9AQUA</name>
<gene>
    <name evidence="5" type="ORF">ILEXP_LOCUS28443</name>
</gene>
<dbReference type="Pfam" id="PF16561">
    <property type="entry name" value="AMPK1_CBM"/>
    <property type="match status" value="3"/>
</dbReference>
<evidence type="ECO:0000256" key="3">
    <source>
        <dbReference type="PROSITE-ProRule" id="PRU00703"/>
    </source>
</evidence>
<keyword evidence="1" id="KW-0677">Repeat</keyword>
<feature type="domain" description="CBS" evidence="4">
    <location>
        <begin position="265"/>
        <end position="327"/>
    </location>
</feature>
<feature type="domain" description="CBS" evidence="4">
    <location>
        <begin position="531"/>
        <end position="585"/>
    </location>
</feature>
<keyword evidence="6" id="KW-1185">Reference proteome</keyword>
<dbReference type="EMBL" id="CAUOFW020003392">
    <property type="protein sequence ID" value="CAK9159736.1"/>
    <property type="molecule type" value="Genomic_DNA"/>
</dbReference>
<dbReference type="PROSITE" id="PS51371">
    <property type="entry name" value="CBS"/>
    <property type="match status" value="3"/>
</dbReference>
<reference evidence="5 6" key="1">
    <citation type="submission" date="2024-02" db="EMBL/GenBank/DDBJ databases">
        <authorList>
            <person name="Vignale AGUSTIN F."/>
            <person name="Sosa J E."/>
            <person name="Modenutti C."/>
        </authorList>
    </citation>
    <scope>NUCLEOTIDE SEQUENCE [LARGE SCALE GENOMIC DNA]</scope>
</reference>
<dbReference type="CDD" id="cd02859">
    <property type="entry name" value="E_set_AMPKbeta_like_N"/>
    <property type="match status" value="1"/>
</dbReference>
<feature type="domain" description="CBS" evidence="4">
    <location>
        <begin position="449"/>
        <end position="506"/>
    </location>
</feature>
<keyword evidence="2 3" id="KW-0129">CBS domain</keyword>
<dbReference type="InterPro" id="IPR013783">
    <property type="entry name" value="Ig-like_fold"/>
</dbReference>
<organism evidence="5 6">
    <name type="scientific">Ilex paraguariensis</name>
    <name type="common">yerba mate</name>
    <dbReference type="NCBI Taxonomy" id="185542"/>
    <lineage>
        <taxon>Eukaryota</taxon>
        <taxon>Viridiplantae</taxon>
        <taxon>Streptophyta</taxon>
        <taxon>Embryophyta</taxon>
        <taxon>Tracheophyta</taxon>
        <taxon>Spermatophyta</taxon>
        <taxon>Magnoliopsida</taxon>
        <taxon>eudicotyledons</taxon>
        <taxon>Gunneridae</taxon>
        <taxon>Pentapetalae</taxon>
        <taxon>asterids</taxon>
        <taxon>campanulids</taxon>
        <taxon>Aquifoliales</taxon>
        <taxon>Aquifoliaceae</taxon>
        <taxon>Ilex</taxon>
    </lineage>
</organism>
<sequence>MDFVRESGGVAGSVLITTRFVWPYGGRSVFLSGSFTGFSEHWPMTPVEGCPTVFQTICSLPPGYHQTKHGTTFVGTYGSGNALLDDKWVFIQLLESRTKHGTTFVGTYGSGNALLDDKWVFIQLLESRYKFIVDGEWRHDEHQPFVSSNFGIVNTVLLARELPGSNMDVDNEAFQRLYKFIVDGEWRHDEHQPFVSSNFGIVNTVLLARELPGSNMDVDNEAFQRLVRVSDGALLDSLPRMSEADLAVSRERVSVFLSSHMAYELLPESGKVVALDIELPVKQAFHILHEQGIPTAPLWDFCKGQFVGVLSALDFILIMRELGNNGSNLTEEELETHTISAWKEAKLFLNRQVNEHGRDFPRRLIHAGPDENLKDVLLKFLQNGVSTVPVIHSSSEDGSFPQLLHVASLSEILKCVCRYFRHSSASLPILQLPICAIPLGTWVPKIREPNRHTLAMLRPSASLNAALNLLVQAQVSSIPIVDDNDSLLDIYSRSDITALAKDKLYAHINLEEMSIHQALQLGQDPVFPYGFSSQRCHMCLRSDPLHKVMERLAKPGVRRLVIVEAGSNRVEGIISLSDVFRFLLG</sequence>
<dbReference type="PANTHER" id="PTHR13780">
    <property type="entry name" value="AMP-ACTIVATED PROTEIN KINASE, GAMMA REGULATORY SUBUNIT"/>
    <property type="match status" value="1"/>
</dbReference>
<dbReference type="Proteomes" id="UP001642360">
    <property type="component" value="Unassembled WGS sequence"/>
</dbReference>
<dbReference type="Pfam" id="PF00571">
    <property type="entry name" value="CBS"/>
    <property type="match status" value="3"/>
</dbReference>
<dbReference type="SUPFAM" id="SSF81296">
    <property type="entry name" value="E set domains"/>
    <property type="match status" value="3"/>
</dbReference>
<accession>A0ABC8SR90</accession>
<dbReference type="InterPro" id="IPR050511">
    <property type="entry name" value="AMPK_gamma/SDS23_families"/>
</dbReference>
<dbReference type="InterPro" id="IPR000644">
    <property type="entry name" value="CBS_dom"/>
</dbReference>
<evidence type="ECO:0000256" key="2">
    <source>
        <dbReference type="ARBA" id="ARBA00023122"/>
    </source>
</evidence>
<proteinExistence type="predicted"/>
<dbReference type="SUPFAM" id="SSF54631">
    <property type="entry name" value="CBS-domain pair"/>
    <property type="match status" value="2"/>
</dbReference>
<dbReference type="Gene3D" id="2.60.40.10">
    <property type="entry name" value="Immunoglobulins"/>
    <property type="match status" value="3"/>
</dbReference>